<sequence length="461" mass="51484">MDIKTYAPLARFIDHLLDAICIVDREGRFIFVSAACERIFGYTPKEMIGKAMLEMVVPEDRAITLQAANEIMSGHPKLDFENRYIRKDGQVVHIMWSARWSEADRLRIAVARDVTGRKQAESMQAALYAISEAAHNAEDLPSLFQLIHQIVGKLLSATNFSVAMYDESNDQLSFPYYTGDCGEASELQQTAVGTLCAEVIRTRQPLLLGPESLATFPEELRAIKDSNVVCWLVVPLNSHKGTIGALILKGHSDGARYTKKDKELLQFVATQVATAIERKQLHARLTHMAQYDSLTGLPNRGLLYDRLKMALARTRREQGQMAVLYLDLNNFKQVNDSLGHAAGDELLQKVANRLKQCMRDMDTVARMGGDEFVVLLENIQLPEHASNMAKKIRSAISQPIKIEGCSLCILPSIGIALYPDHGDEAQQLLRHADEAMYFEKKNSDNRFAKGAYNGVRTKSAS</sequence>
<evidence type="ECO:0000313" key="3">
    <source>
        <dbReference type="EMBL" id="SEL49960.1"/>
    </source>
</evidence>
<dbReference type="NCBIfam" id="TIGR00254">
    <property type="entry name" value="GGDEF"/>
    <property type="match status" value="1"/>
</dbReference>
<dbReference type="InterPro" id="IPR000014">
    <property type="entry name" value="PAS"/>
</dbReference>
<dbReference type="PROSITE" id="PS50112">
    <property type="entry name" value="PAS"/>
    <property type="match status" value="1"/>
</dbReference>
<feature type="domain" description="PAS" evidence="1">
    <location>
        <begin position="5"/>
        <end position="75"/>
    </location>
</feature>
<protein>
    <submittedName>
        <fullName evidence="3">Diguanylate cyclase with PAS/PAC and GAF sensors</fullName>
    </submittedName>
</protein>
<dbReference type="SUPFAM" id="SSF55781">
    <property type="entry name" value="GAF domain-like"/>
    <property type="match status" value="1"/>
</dbReference>
<dbReference type="CDD" id="cd00130">
    <property type="entry name" value="PAS"/>
    <property type="match status" value="1"/>
</dbReference>
<reference evidence="3 4" key="1">
    <citation type="submission" date="2016-10" db="EMBL/GenBank/DDBJ databases">
        <authorList>
            <person name="de Groot N.N."/>
        </authorList>
    </citation>
    <scope>NUCLEOTIDE SEQUENCE [LARGE SCALE GENOMIC DNA]</scope>
    <source>
        <strain evidence="3 4">Nv1</strain>
    </source>
</reference>
<dbReference type="Proteomes" id="UP000198620">
    <property type="component" value="Unassembled WGS sequence"/>
</dbReference>
<dbReference type="AlphaFoldDB" id="A0A1H7QPM2"/>
<dbReference type="PROSITE" id="PS50887">
    <property type="entry name" value="GGDEF"/>
    <property type="match status" value="1"/>
</dbReference>
<dbReference type="EMBL" id="FOBH01000013">
    <property type="protein sequence ID" value="SEL49960.1"/>
    <property type="molecule type" value="Genomic_DNA"/>
</dbReference>
<dbReference type="Pfam" id="PF00990">
    <property type="entry name" value="GGDEF"/>
    <property type="match status" value="1"/>
</dbReference>
<dbReference type="OrthoDB" id="9812260at2"/>
<dbReference type="InterPro" id="IPR029787">
    <property type="entry name" value="Nucleotide_cyclase"/>
</dbReference>
<dbReference type="SMART" id="SM00065">
    <property type="entry name" value="GAF"/>
    <property type="match status" value="1"/>
</dbReference>
<dbReference type="PANTHER" id="PTHR46663:SF3">
    <property type="entry name" value="SLL0267 PROTEIN"/>
    <property type="match status" value="1"/>
</dbReference>
<dbReference type="SMART" id="SM00267">
    <property type="entry name" value="GGDEF"/>
    <property type="match status" value="1"/>
</dbReference>
<dbReference type="FunFam" id="3.30.70.270:FF:000001">
    <property type="entry name" value="Diguanylate cyclase domain protein"/>
    <property type="match status" value="1"/>
</dbReference>
<dbReference type="Gene3D" id="3.30.450.40">
    <property type="match status" value="1"/>
</dbReference>
<dbReference type="PANTHER" id="PTHR46663">
    <property type="entry name" value="DIGUANYLATE CYCLASE DGCT-RELATED"/>
    <property type="match status" value="1"/>
</dbReference>
<dbReference type="InterPro" id="IPR000160">
    <property type="entry name" value="GGDEF_dom"/>
</dbReference>
<dbReference type="InterPro" id="IPR052163">
    <property type="entry name" value="DGC-Regulatory_Protein"/>
</dbReference>
<dbReference type="InterPro" id="IPR043128">
    <property type="entry name" value="Rev_trsase/Diguanyl_cyclase"/>
</dbReference>
<gene>
    <name evidence="3" type="ORF">SAMN05216387_1139</name>
</gene>
<dbReference type="RefSeq" id="WP_090829348.1">
    <property type="nucleotide sequence ID" value="NZ_FOBH01000013.1"/>
</dbReference>
<dbReference type="NCBIfam" id="TIGR00229">
    <property type="entry name" value="sensory_box"/>
    <property type="match status" value="1"/>
</dbReference>
<name>A0A1H7QPM2_9PROT</name>
<dbReference type="InterPro" id="IPR003018">
    <property type="entry name" value="GAF"/>
</dbReference>
<organism evidence="3 4">
    <name type="scientific">Nitrosovibrio tenuis</name>
    <dbReference type="NCBI Taxonomy" id="1233"/>
    <lineage>
        <taxon>Bacteria</taxon>
        <taxon>Pseudomonadati</taxon>
        <taxon>Pseudomonadota</taxon>
        <taxon>Betaproteobacteria</taxon>
        <taxon>Nitrosomonadales</taxon>
        <taxon>Nitrosomonadaceae</taxon>
        <taxon>Nitrosovibrio</taxon>
    </lineage>
</organism>
<dbReference type="InterPro" id="IPR029016">
    <property type="entry name" value="GAF-like_dom_sf"/>
</dbReference>
<evidence type="ECO:0000259" key="1">
    <source>
        <dbReference type="PROSITE" id="PS50112"/>
    </source>
</evidence>
<dbReference type="SMART" id="SM00091">
    <property type="entry name" value="PAS"/>
    <property type="match status" value="1"/>
</dbReference>
<accession>A0A1H7QPM2</accession>
<dbReference type="GO" id="GO:0003824">
    <property type="term" value="F:catalytic activity"/>
    <property type="evidence" value="ECO:0007669"/>
    <property type="project" value="UniProtKB-ARBA"/>
</dbReference>
<keyword evidence="4" id="KW-1185">Reference proteome</keyword>
<dbReference type="SUPFAM" id="SSF55073">
    <property type="entry name" value="Nucleotide cyclase"/>
    <property type="match status" value="1"/>
</dbReference>
<dbReference type="Pfam" id="PF08447">
    <property type="entry name" value="PAS_3"/>
    <property type="match status" value="1"/>
</dbReference>
<dbReference type="Gene3D" id="3.30.450.20">
    <property type="entry name" value="PAS domain"/>
    <property type="match status" value="1"/>
</dbReference>
<dbReference type="SUPFAM" id="SSF55785">
    <property type="entry name" value="PYP-like sensor domain (PAS domain)"/>
    <property type="match status" value="1"/>
</dbReference>
<dbReference type="InterPro" id="IPR013655">
    <property type="entry name" value="PAS_fold_3"/>
</dbReference>
<evidence type="ECO:0000313" key="4">
    <source>
        <dbReference type="Proteomes" id="UP000198620"/>
    </source>
</evidence>
<dbReference type="STRING" id="1233.SAMN05216387_1139"/>
<proteinExistence type="predicted"/>
<dbReference type="Pfam" id="PF13185">
    <property type="entry name" value="GAF_2"/>
    <property type="match status" value="1"/>
</dbReference>
<feature type="domain" description="GGDEF" evidence="2">
    <location>
        <begin position="319"/>
        <end position="452"/>
    </location>
</feature>
<evidence type="ECO:0000259" key="2">
    <source>
        <dbReference type="PROSITE" id="PS50887"/>
    </source>
</evidence>
<dbReference type="CDD" id="cd01949">
    <property type="entry name" value="GGDEF"/>
    <property type="match status" value="1"/>
</dbReference>
<dbReference type="Gene3D" id="3.30.70.270">
    <property type="match status" value="1"/>
</dbReference>
<dbReference type="InterPro" id="IPR035965">
    <property type="entry name" value="PAS-like_dom_sf"/>
</dbReference>